<accession>A0A510VQ99</accession>
<reference evidence="2 3" key="1">
    <citation type="submission" date="2019-07" db="EMBL/GenBank/DDBJ databases">
        <title>Whole genome shotgun sequence of Lactobacillus siliginis NBRC 101315.</title>
        <authorList>
            <person name="Hosoyama A."/>
            <person name="Uohara A."/>
            <person name="Ohji S."/>
            <person name="Ichikawa N."/>
        </authorList>
    </citation>
    <scope>NUCLEOTIDE SEQUENCE [LARGE SCALE GENOMIC DNA]</scope>
    <source>
        <strain evidence="2 3">NBRC 101315</strain>
    </source>
</reference>
<organism evidence="2 3">
    <name type="scientific">Furfurilactobacillus siliginis</name>
    <dbReference type="NCBI Taxonomy" id="348151"/>
    <lineage>
        <taxon>Bacteria</taxon>
        <taxon>Bacillati</taxon>
        <taxon>Bacillota</taxon>
        <taxon>Bacilli</taxon>
        <taxon>Lactobacillales</taxon>
        <taxon>Lactobacillaceae</taxon>
        <taxon>Furfurilactobacillus</taxon>
    </lineage>
</organism>
<gene>
    <name evidence="2" type="ORF">LSI01_14350</name>
</gene>
<dbReference type="Proteomes" id="UP000321429">
    <property type="component" value="Unassembled WGS sequence"/>
</dbReference>
<evidence type="ECO:0000256" key="1">
    <source>
        <dbReference type="SAM" id="MobiDB-lite"/>
    </source>
</evidence>
<evidence type="ECO:0000313" key="2">
    <source>
        <dbReference type="EMBL" id="GEK29124.1"/>
    </source>
</evidence>
<feature type="region of interest" description="Disordered" evidence="1">
    <location>
        <begin position="48"/>
        <end position="69"/>
    </location>
</feature>
<proteinExistence type="predicted"/>
<dbReference type="EMBL" id="BJUD01000033">
    <property type="protein sequence ID" value="GEK29124.1"/>
    <property type="molecule type" value="Genomic_DNA"/>
</dbReference>
<name>A0A510VQ99_9LACO</name>
<evidence type="ECO:0000313" key="3">
    <source>
        <dbReference type="Proteomes" id="UP000321429"/>
    </source>
</evidence>
<comment type="caution">
    <text evidence="2">The sequence shown here is derived from an EMBL/GenBank/DDBJ whole genome shotgun (WGS) entry which is preliminary data.</text>
</comment>
<protein>
    <submittedName>
        <fullName evidence="2">Uncharacterized protein</fullName>
    </submittedName>
</protein>
<dbReference type="AlphaFoldDB" id="A0A510VQ99"/>
<sequence>MAIFLCSNNKMLVSESLVSEVSLLWQDLHLCLCPQSGQRHSPKIKPLAMEGQHHVESEGCEESSQSLER</sequence>